<dbReference type="EMBL" id="LLXH01002632">
    <property type="protein sequence ID" value="PKC55388.1"/>
    <property type="molecule type" value="Genomic_DNA"/>
</dbReference>
<sequence>MQYSSIPKPSSSSLVVRWTARSGGALSYIVNRRSTQQLCGLILLWKPDVKSAASDNSNITTVLVVGESAASKKIDHMSEFLWSSNNQACEFEFMHCDLWFLRLRMLCDYRMLATGNQVGKIYVIFSCCSSDQSNGALSYIFNRQICGLCKMVRRSLSARDARILLWKSDVKSAASDNSIGLMVAIVTKFAGYLYSEKACRSRMSIEVSIQ</sequence>
<reference evidence="1 2" key="1">
    <citation type="submission" date="2017-10" db="EMBL/GenBank/DDBJ databases">
        <title>Extensive intraspecific genome diversity in a model arbuscular mycorrhizal fungus.</title>
        <authorList>
            <person name="Chen E.C.H."/>
            <person name="Morin E."/>
            <person name="Baudet D."/>
            <person name="Noel J."/>
            <person name="Ndikumana S."/>
            <person name="Charron P."/>
            <person name="St-Onge C."/>
            <person name="Giorgi J."/>
            <person name="Grigoriev I.V."/>
            <person name="Roux C."/>
            <person name="Martin F.M."/>
            <person name="Corradi N."/>
        </authorList>
    </citation>
    <scope>NUCLEOTIDE SEQUENCE [LARGE SCALE GENOMIC DNA]</scope>
    <source>
        <strain evidence="1 2">A1</strain>
    </source>
</reference>
<dbReference type="AlphaFoldDB" id="A0A2N0QWG3"/>
<dbReference type="InterPro" id="IPR015943">
    <property type="entry name" value="WD40/YVTN_repeat-like_dom_sf"/>
</dbReference>
<evidence type="ECO:0000313" key="1">
    <source>
        <dbReference type="EMBL" id="PKC55388.1"/>
    </source>
</evidence>
<dbReference type="Proteomes" id="UP000232688">
    <property type="component" value="Unassembled WGS sequence"/>
</dbReference>
<dbReference type="VEuPathDB" id="FungiDB:RhiirFUN_022223"/>
<protein>
    <submittedName>
        <fullName evidence="1">Uncharacterized protein</fullName>
    </submittedName>
</protein>
<dbReference type="VEuPathDB" id="FungiDB:RhiirFUN_022222"/>
<gene>
    <name evidence="1" type="ORF">RhiirA1_475692</name>
</gene>
<organism evidence="1 2">
    <name type="scientific">Rhizophagus irregularis</name>
    <dbReference type="NCBI Taxonomy" id="588596"/>
    <lineage>
        <taxon>Eukaryota</taxon>
        <taxon>Fungi</taxon>
        <taxon>Fungi incertae sedis</taxon>
        <taxon>Mucoromycota</taxon>
        <taxon>Glomeromycotina</taxon>
        <taxon>Glomeromycetes</taxon>
        <taxon>Glomerales</taxon>
        <taxon>Glomeraceae</taxon>
        <taxon>Rhizophagus</taxon>
    </lineage>
</organism>
<proteinExistence type="predicted"/>
<reference evidence="1 2" key="2">
    <citation type="submission" date="2017-10" db="EMBL/GenBank/DDBJ databases">
        <title>Genome analyses suggest a sexual origin of heterokaryosis in a supposedly ancient asexual fungus.</title>
        <authorList>
            <person name="Corradi N."/>
            <person name="Sedzielewska K."/>
            <person name="Noel J."/>
            <person name="Charron P."/>
            <person name="Farinelli L."/>
            <person name="Marton T."/>
            <person name="Kruger M."/>
            <person name="Pelin A."/>
            <person name="Brachmann A."/>
            <person name="Corradi N."/>
        </authorList>
    </citation>
    <scope>NUCLEOTIDE SEQUENCE [LARGE SCALE GENOMIC DNA]</scope>
    <source>
        <strain evidence="1 2">A1</strain>
    </source>
</reference>
<evidence type="ECO:0000313" key="2">
    <source>
        <dbReference type="Proteomes" id="UP000232688"/>
    </source>
</evidence>
<name>A0A2N0QWG3_9GLOM</name>
<dbReference type="Gene3D" id="2.130.10.10">
    <property type="entry name" value="YVTN repeat-like/Quinoprotein amine dehydrogenase"/>
    <property type="match status" value="1"/>
</dbReference>
<comment type="caution">
    <text evidence="1">The sequence shown here is derived from an EMBL/GenBank/DDBJ whole genome shotgun (WGS) entry which is preliminary data.</text>
</comment>
<accession>A0A2N0QWG3</accession>
<dbReference type="VEuPathDB" id="FungiDB:RhiirA1_475692"/>